<name>A0A364JVA6_9HYPH</name>
<dbReference type="EMBL" id="QLMK01000005">
    <property type="protein sequence ID" value="RAK29046.1"/>
    <property type="molecule type" value="Genomic_DNA"/>
</dbReference>
<gene>
    <name evidence="2" type="ORF">C7374_10596</name>
</gene>
<comment type="caution">
    <text evidence="2">The sequence shown here is derived from an EMBL/GenBank/DDBJ whole genome shotgun (WGS) entry which is preliminary data.</text>
</comment>
<proteinExistence type="predicted"/>
<reference evidence="2 3" key="1">
    <citation type="submission" date="2018-06" db="EMBL/GenBank/DDBJ databases">
        <title>Genomic Encyclopedia of Type Strains, Phase IV (KMG-IV): sequencing the most valuable type-strain genomes for metagenomic binning, comparative biology and taxonomic classification.</title>
        <authorList>
            <person name="Goeker M."/>
        </authorList>
    </citation>
    <scope>NUCLEOTIDE SEQUENCE [LARGE SCALE GENOMIC DNA]</scope>
    <source>
        <strain evidence="2 3">DSM 26720</strain>
    </source>
</reference>
<evidence type="ECO:0000256" key="1">
    <source>
        <dbReference type="SAM" id="MobiDB-lite"/>
    </source>
</evidence>
<evidence type="ECO:0000313" key="3">
    <source>
        <dbReference type="Proteomes" id="UP000249453"/>
    </source>
</evidence>
<feature type="compositionally biased region" description="Basic and acidic residues" evidence="1">
    <location>
        <begin position="81"/>
        <end position="123"/>
    </location>
</feature>
<feature type="compositionally biased region" description="Basic residues" evidence="1">
    <location>
        <begin position="54"/>
        <end position="64"/>
    </location>
</feature>
<accession>A0A364JVA6</accession>
<sequence length="123" mass="14873">MKIKQLFSVTTILSLGLFLAGCVDGPGYYGGYRDYGPSYARYSGSHVVYRNGPRYRNRHYRGNRYYRSDHPRYDRRHVRSKNRDVKRVRNHKRVEGKPAWRGQDARRPIKRRMPENRNRRFPR</sequence>
<feature type="region of interest" description="Disordered" evidence="1">
    <location>
        <begin position="54"/>
        <end position="123"/>
    </location>
</feature>
<evidence type="ECO:0000313" key="2">
    <source>
        <dbReference type="EMBL" id="RAK29046.1"/>
    </source>
</evidence>
<protein>
    <recommendedName>
        <fullName evidence="4">Lipoprotein</fullName>
    </recommendedName>
</protein>
<dbReference type="Proteomes" id="UP000249453">
    <property type="component" value="Unassembled WGS sequence"/>
</dbReference>
<dbReference type="AlphaFoldDB" id="A0A364JVA6"/>
<keyword evidence="3" id="KW-1185">Reference proteome</keyword>
<organism evidence="2 3">
    <name type="scientific">Falsochrobactrum ovis</name>
    <dbReference type="NCBI Taxonomy" id="1293442"/>
    <lineage>
        <taxon>Bacteria</taxon>
        <taxon>Pseudomonadati</taxon>
        <taxon>Pseudomonadota</taxon>
        <taxon>Alphaproteobacteria</taxon>
        <taxon>Hyphomicrobiales</taxon>
        <taxon>Brucellaceae</taxon>
        <taxon>Falsochrobactrum</taxon>
    </lineage>
</organism>
<dbReference type="PROSITE" id="PS51257">
    <property type="entry name" value="PROKAR_LIPOPROTEIN"/>
    <property type="match status" value="1"/>
</dbReference>
<evidence type="ECO:0008006" key="4">
    <source>
        <dbReference type="Google" id="ProtNLM"/>
    </source>
</evidence>